<accession>A0A8H6HD07</accession>
<evidence type="ECO:0000313" key="2">
    <source>
        <dbReference type="Proteomes" id="UP000521943"/>
    </source>
</evidence>
<dbReference type="InterPro" id="IPR036047">
    <property type="entry name" value="F-box-like_dom_sf"/>
</dbReference>
<dbReference type="EMBL" id="JACGCI010000125">
    <property type="protein sequence ID" value="KAF6744175.1"/>
    <property type="molecule type" value="Genomic_DNA"/>
</dbReference>
<dbReference type="SUPFAM" id="SSF81383">
    <property type="entry name" value="F-box domain"/>
    <property type="match status" value="1"/>
</dbReference>
<organism evidence="1 2">
    <name type="scientific">Ephemerocybe angulata</name>
    <dbReference type="NCBI Taxonomy" id="980116"/>
    <lineage>
        <taxon>Eukaryota</taxon>
        <taxon>Fungi</taxon>
        <taxon>Dikarya</taxon>
        <taxon>Basidiomycota</taxon>
        <taxon>Agaricomycotina</taxon>
        <taxon>Agaricomycetes</taxon>
        <taxon>Agaricomycetidae</taxon>
        <taxon>Agaricales</taxon>
        <taxon>Agaricineae</taxon>
        <taxon>Psathyrellaceae</taxon>
        <taxon>Ephemerocybe</taxon>
    </lineage>
</organism>
<dbReference type="Proteomes" id="UP000521943">
    <property type="component" value="Unassembled WGS sequence"/>
</dbReference>
<evidence type="ECO:0008006" key="3">
    <source>
        <dbReference type="Google" id="ProtNLM"/>
    </source>
</evidence>
<dbReference type="OrthoDB" id="3067340at2759"/>
<gene>
    <name evidence="1" type="ORF">DFP72DRAFT_1078890</name>
</gene>
<comment type="caution">
    <text evidence="1">The sequence shown here is derived from an EMBL/GenBank/DDBJ whole genome shotgun (WGS) entry which is preliminary data.</text>
</comment>
<keyword evidence="2" id="KW-1185">Reference proteome</keyword>
<name>A0A8H6HD07_9AGAR</name>
<evidence type="ECO:0000313" key="1">
    <source>
        <dbReference type="EMBL" id="KAF6744175.1"/>
    </source>
</evidence>
<dbReference type="AlphaFoldDB" id="A0A8H6HD07"/>
<dbReference type="CDD" id="cd09917">
    <property type="entry name" value="F-box_SF"/>
    <property type="match status" value="1"/>
</dbReference>
<protein>
    <recommendedName>
        <fullName evidence="3">F-box domain-containing protein</fullName>
    </recommendedName>
</protein>
<proteinExistence type="predicted"/>
<sequence>MSLHHPTIIFFVMPQYKTFVKCWYRLPNELKCHVFGFLSLSDVIAFANTNLQFRVFALDCLRLRLGEMLKEYRLSLYTLFIILDRFNSVVSGSTALEIVHPTGLIPNNLDLVCPTDQADDLCSFLIFKGYTPQLDEATIGPSIIDDTPGQNCIEALRTLRHPSTGAIIHVLVATSASPLVAVFSFHSTFIMNFISAQAVYSCYPSLTEQNTGLRNVSDNRVVVQPRRLLDEAKYQQRGFAYLPPCPPLQESDRSHPVNDRCLHRPRSLVDFTTATLPFNIFLSSCSFWPKTEWRLGCHFRLPDGSVVVAECLVEVNSDGTDKWMHGNHPTGLSLAERAILIQALS</sequence>
<reference evidence="1 2" key="1">
    <citation type="submission" date="2020-07" db="EMBL/GenBank/DDBJ databases">
        <title>Comparative genomics of pyrophilous fungi reveals a link between fire events and developmental genes.</title>
        <authorList>
            <consortium name="DOE Joint Genome Institute"/>
            <person name="Steindorff A.S."/>
            <person name="Carver A."/>
            <person name="Calhoun S."/>
            <person name="Stillman K."/>
            <person name="Liu H."/>
            <person name="Lipzen A."/>
            <person name="Pangilinan J."/>
            <person name="Labutti K."/>
            <person name="Bruns T.D."/>
            <person name="Grigoriev I.V."/>
        </authorList>
    </citation>
    <scope>NUCLEOTIDE SEQUENCE [LARGE SCALE GENOMIC DNA]</scope>
    <source>
        <strain evidence="1 2">CBS 144469</strain>
    </source>
</reference>